<dbReference type="KEGG" id="pbas:SMSP2_01494"/>
<dbReference type="Proteomes" id="UP000188181">
    <property type="component" value="Chromosome"/>
</dbReference>
<proteinExistence type="predicted"/>
<evidence type="ECO:0000313" key="2">
    <source>
        <dbReference type="Proteomes" id="UP000188181"/>
    </source>
</evidence>
<name>A0A1Q2MEP8_9BACT</name>
<keyword evidence="2" id="KW-1185">Reference proteome</keyword>
<dbReference type="OrthoDB" id="233999at2"/>
<protein>
    <submittedName>
        <fullName evidence="1">Uncharacterized protein</fullName>
    </submittedName>
</protein>
<accession>A0A1Q2MEP8</accession>
<dbReference type="RefSeq" id="WP_146683340.1">
    <property type="nucleotide sequence ID" value="NZ_CP019646.1"/>
</dbReference>
<evidence type="ECO:0000313" key="1">
    <source>
        <dbReference type="EMBL" id="AQQ71129.1"/>
    </source>
</evidence>
<organism evidence="1 2">
    <name type="scientific">Limihaloglobus sulfuriphilus</name>
    <dbReference type="NCBI Taxonomy" id="1851148"/>
    <lineage>
        <taxon>Bacteria</taxon>
        <taxon>Pseudomonadati</taxon>
        <taxon>Planctomycetota</taxon>
        <taxon>Phycisphaerae</taxon>
        <taxon>Sedimentisphaerales</taxon>
        <taxon>Sedimentisphaeraceae</taxon>
        <taxon>Limihaloglobus</taxon>
    </lineage>
</organism>
<dbReference type="STRING" id="1851148.SMSP2_01494"/>
<sequence precursor="true">MVNLHKSFSIILAISAVISFLLVSARLEASKKAFEIARPFERPDYVPAASDVTIRSLNFRPMDKNDSYDTLEAMQNFHATRLEWVYLRFNDKEEQLIRKVKDLGRVFGTTGQCATGVVVEMAAGREYVANSMVQLDGEPLFLEHSRHWTVPIYPGCVNNPTYKKVNLEYYNRNIDYGAQTIQRDDPSSQYSFAAAGMGCFCEHCMEKFSRYLDENFTDNELKNKGIDALESFDFKQWLFDNGYVKDNKMTDNPLKQPFIDFQLQALVNFYKDIRSAVNVHAKTRVPFSCNNTSYQRWEQPYYHEFDFAISELIVNTANPVHIYERSQAARSFGKVQVFGTPKSQGKDFDEDFMTALKRRVVAATYASGALSRVPWDIFQQTRDGRGRYFGKPENYADLYAFVRANDRYLSGYQDAGAFGPGLEENPYGAEKPVLIESEEKDIYAFIRAVPGDKQAPVVIHLVDWNQQNKPFKLVLNNKNFFDSDRLSVSMAVPVEYVKSEHDRAEKAALAMLEENEKLSGRQSSAFASFSKTVKLEISKDNSKTAVNVPAINPWAILIIDTE</sequence>
<reference evidence="2" key="1">
    <citation type="submission" date="2017-02" db="EMBL/GenBank/DDBJ databases">
        <title>Comparative genomics and description of representatives of a novel lineage of planctomycetes thriving in anoxic sediments.</title>
        <authorList>
            <person name="Spring S."/>
            <person name="Bunk B."/>
            <person name="Sproer C."/>
        </authorList>
    </citation>
    <scope>NUCLEOTIDE SEQUENCE [LARGE SCALE GENOMIC DNA]</scope>
    <source>
        <strain evidence="2">SM-Chi-D1</strain>
    </source>
</reference>
<dbReference type="AlphaFoldDB" id="A0A1Q2MEP8"/>
<dbReference type="EMBL" id="CP019646">
    <property type="protein sequence ID" value="AQQ71129.1"/>
    <property type="molecule type" value="Genomic_DNA"/>
</dbReference>
<gene>
    <name evidence="1" type="ORF">SMSP2_01494</name>
</gene>